<dbReference type="Proteomes" id="UP000017819">
    <property type="component" value="Unassembled WGS sequence"/>
</dbReference>
<dbReference type="CDD" id="cd06571">
    <property type="entry name" value="Bac_DnaA_C"/>
    <property type="match status" value="1"/>
</dbReference>
<comment type="caution">
    <text evidence="2">The sequence shown here is derived from an EMBL/GenBank/DDBJ whole genome shotgun (WGS) entry which is preliminary data.</text>
</comment>
<reference evidence="2 3" key="1">
    <citation type="journal article" date="2014" name="Genome Announc.">
        <title>Draft Genome Sequence of Lutibaculum baratangense Strain AMV1T, Isolated from a Mud Volcano in Andamans, India.</title>
        <authorList>
            <person name="Singh A."/>
            <person name="Sreenivas A."/>
            <person name="Sathyanarayana Reddy G."/>
            <person name="Pinnaka A.K."/>
            <person name="Shivaji S."/>
        </authorList>
    </citation>
    <scope>NUCLEOTIDE SEQUENCE [LARGE SCALE GENOMIC DNA]</scope>
    <source>
        <strain evidence="2 3">AMV1</strain>
    </source>
</reference>
<dbReference type="GO" id="GO:0006270">
    <property type="term" value="P:DNA replication initiation"/>
    <property type="evidence" value="ECO:0007669"/>
    <property type="project" value="InterPro"/>
</dbReference>
<dbReference type="EMBL" id="AWXZ01000040">
    <property type="protein sequence ID" value="ESR22762.1"/>
    <property type="molecule type" value="Genomic_DNA"/>
</dbReference>
<dbReference type="eggNOG" id="COG0593">
    <property type="taxonomic scope" value="Bacteria"/>
</dbReference>
<dbReference type="STRING" id="631454.N177_3899"/>
<gene>
    <name evidence="2" type="ORF">N177_3899</name>
</gene>
<evidence type="ECO:0000259" key="1">
    <source>
        <dbReference type="SMART" id="SM00760"/>
    </source>
</evidence>
<dbReference type="Gene3D" id="1.10.1750.10">
    <property type="match status" value="1"/>
</dbReference>
<dbReference type="InterPro" id="IPR013159">
    <property type="entry name" value="DnaA_C"/>
</dbReference>
<dbReference type="GO" id="GO:0006275">
    <property type="term" value="P:regulation of DNA replication"/>
    <property type="evidence" value="ECO:0007669"/>
    <property type="project" value="InterPro"/>
</dbReference>
<dbReference type="SMART" id="SM00760">
    <property type="entry name" value="Bac_DnaA_C"/>
    <property type="match status" value="1"/>
</dbReference>
<accession>V4QSK6</accession>
<organism evidence="2 3">
    <name type="scientific">Lutibaculum baratangense AMV1</name>
    <dbReference type="NCBI Taxonomy" id="631454"/>
    <lineage>
        <taxon>Bacteria</taxon>
        <taxon>Pseudomonadati</taxon>
        <taxon>Pseudomonadota</taxon>
        <taxon>Alphaproteobacteria</taxon>
        <taxon>Hyphomicrobiales</taxon>
        <taxon>Tepidamorphaceae</taxon>
        <taxon>Lutibaculum</taxon>
    </lineage>
</organism>
<name>V4QSK6_9HYPH</name>
<keyword evidence="3" id="KW-1185">Reference proteome</keyword>
<dbReference type="GO" id="GO:0005524">
    <property type="term" value="F:ATP binding"/>
    <property type="evidence" value="ECO:0007669"/>
    <property type="project" value="InterPro"/>
</dbReference>
<evidence type="ECO:0000313" key="3">
    <source>
        <dbReference type="Proteomes" id="UP000017819"/>
    </source>
</evidence>
<dbReference type="AlphaFoldDB" id="V4QSK6"/>
<dbReference type="GO" id="GO:0043565">
    <property type="term" value="F:sequence-specific DNA binding"/>
    <property type="evidence" value="ECO:0007669"/>
    <property type="project" value="InterPro"/>
</dbReference>
<feature type="domain" description="Chromosomal replication initiator DnaA C-terminal" evidence="1">
    <location>
        <begin position="1"/>
        <end position="70"/>
    </location>
</feature>
<dbReference type="SUPFAM" id="SSF48295">
    <property type="entry name" value="TrpR-like"/>
    <property type="match status" value="1"/>
</dbReference>
<proteinExistence type="predicted"/>
<dbReference type="Pfam" id="PF08299">
    <property type="entry name" value="Bac_DnaA_C"/>
    <property type="match status" value="1"/>
</dbReference>
<evidence type="ECO:0000313" key="2">
    <source>
        <dbReference type="EMBL" id="ESR22762.1"/>
    </source>
</evidence>
<protein>
    <submittedName>
        <fullName evidence="2">ATPase involved in DNA replication initiation</fullName>
    </submittedName>
</protein>
<sequence length="98" mass="11288">MARLVERYVARHHGVALSEMMAPGRATARAKWARHTTMYLERVVLQLTCEEIAARFGHHRTSVTHACRKVEERRDEAAFDARLQALEARVGRYLEASR</sequence>
<dbReference type="InterPro" id="IPR010921">
    <property type="entry name" value="Trp_repressor/repl_initiator"/>
</dbReference>